<evidence type="ECO:0000313" key="1">
    <source>
        <dbReference type="EMBL" id="MXP32442.1"/>
    </source>
</evidence>
<keyword evidence="2" id="KW-1185">Reference proteome</keyword>
<accession>A0A845ANQ7</accession>
<reference evidence="1 2" key="1">
    <citation type="submission" date="2019-12" db="EMBL/GenBank/DDBJ databases">
        <title>Genomic-based taxomic classification of the family Erythrobacteraceae.</title>
        <authorList>
            <person name="Xu L."/>
        </authorList>
    </citation>
    <scope>NUCLEOTIDE SEQUENCE [LARGE SCALE GENOMIC DNA]</scope>
    <source>
        <strain evidence="1 2">JCM 16677</strain>
    </source>
</reference>
<comment type="caution">
    <text evidence="1">The sequence shown here is derived from an EMBL/GenBank/DDBJ whole genome shotgun (WGS) entry which is preliminary data.</text>
</comment>
<organism evidence="1 2">
    <name type="scientific">Parerythrobacter jejuensis</name>
    <dbReference type="NCBI Taxonomy" id="795812"/>
    <lineage>
        <taxon>Bacteria</taxon>
        <taxon>Pseudomonadati</taxon>
        <taxon>Pseudomonadota</taxon>
        <taxon>Alphaproteobacteria</taxon>
        <taxon>Sphingomonadales</taxon>
        <taxon>Erythrobacteraceae</taxon>
        <taxon>Parerythrobacter</taxon>
    </lineage>
</organism>
<dbReference type="RefSeq" id="WP_160779782.1">
    <property type="nucleotide sequence ID" value="NZ_WTYE01000001.1"/>
</dbReference>
<dbReference type="AlphaFoldDB" id="A0A845ANQ7"/>
<sequence length="321" mass="34443">MMTQSKQSQSGEAPVEAVMRDELAHGDVVLGTIGPILGHLLANHDHSLFSDEIIARVRGMLANLASQLLEAEGEVIGVEEPHDFALENQDSLATLLASNTALLTHCHAMAIESQLALRLQRRNSIDPVLSPLLQSLIASEDPAVASSAMAALAAQARFAQQQKRMQMPMAELPADLFHSAMLAWREHAGEIDATKAAEIETRLRKTFDESRGRLGLFSRLVSGMGAGARASLSVSHSGVGLFLSGLAAASGQDRDIVALSTNDRQLARLALALRAAGLNPKEVEEQFLYLHPEISLPHGFSELRVDRASQLLSSATGWQIG</sequence>
<dbReference type="OrthoDB" id="7390251at2"/>
<proteinExistence type="predicted"/>
<dbReference type="Proteomes" id="UP000446786">
    <property type="component" value="Unassembled WGS sequence"/>
</dbReference>
<dbReference type="EMBL" id="WTYE01000001">
    <property type="protein sequence ID" value="MXP32442.1"/>
    <property type="molecule type" value="Genomic_DNA"/>
</dbReference>
<protein>
    <submittedName>
        <fullName evidence="1">Uncharacterized protein</fullName>
    </submittedName>
</protein>
<evidence type="ECO:0000313" key="2">
    <source>
        <dbReference type="Proteomes" id="UP000446786"/>
    </source>
</evidence>
<gene>
    <name evidence="1" type="ORF">GRI94_11495</name>
</gene>
<name>A0A845ANQ7_9SPHN</name>